<dbReference type="RefSeq" id="WP_126471439.1">
    <property type="nucleotide sequence ID" value="NZ_RXOE01000003.1"/>
</dbReference>
<organism evidence="4 5">
    <name type="scientific">Variovorax gossypii</name>
    <dbReference type="NCBI Taxonomy" id="1679495"/>
    <lineage>
        <taxon>Bacteria</taxon>
        <taxon>Pseudomonadati</taxon>
        <taxon>Pseudomonadota</taxon>
        <taxon>Betaproteobacteria</taxon>
        <taxon>Burkholderiales</taxon>
        <taxon>Comamonadaceae</taxon>
        <taxon>Variovorax</taxon>
    </lineage>
</organism>
<dbReference type="PANTHER" id="PTHR11647">
    <property type="entry name" value="HYDRANTOINASE/DIHYDROPYRIMIDINASE FAMILY MEMBER"/>
    <property type="match status" value="1"/>
</dbReference>
<keyword evidence="2" id="KW-0732">Signal</keyword>
<evidence type="ECO:0000256" key="1">
    <source>
        <dbReference type="SAM" id="MobiDB-lite"/>
    </source>
</evidence>
<dbReference type="InterPro" id="IPR023100">
    <property type="entry name" value="D-aminoacylase_insert_dom_sf"/>
</dbReference>
<dbReference type="EMBL" id="RXOE01000003">
    <property type="protein sequence ID" value="RTQ33918.1"/>
    <property type="molecule type" value="Genomic_DNA"/>
</dbReference>
<dbReference type="Gene3D" id="3.20.20.140">
    <property type="entry name" value="Metal-dependent hydrolases"/>
    <property type="match status" value="1"/>
</dbReference>
<dbReference type="InterPro" id="IPR011059">
    <property type="entry name" value="Metal-dep_hydrolase_composite"/>
</dbReference>
<feature type="domain" description="Amidohydrolase 3" evidence="3">
    <location>
        <begin position="75"/>
        <end position="505"/>
    </location>
</feature>
<reference evidence="4 5" key="1">
    <citation type="submission" date="2018-12" db="EMBL/GenBank/DDBJ databases">
        <title>The genome of Variovorax gossypii DSM 100435.</title>
        <authorList>
            <person name="Gao J."/>
            <person name="Sun J."/>
        </authorList>
    </citation>
    <scope>NUCLEOTIDE SEQUENCE [LARGE SCALE GENOMIC DNA]</scope>
    <source>
        <strain evidence="4 5">DSM 100435</strain>
    </source>
</reference>
<sequence>MRKSLVTLAVLSTLAPFSVNLHAANEAPVALDLLLRGGTVYTGDSDTPVVGDVGIAGDRIVFAGKAAPTQFTAKRVIDATGMVVAPGFIDAHTHADADLHSSDPKKRLNIPFITQGVTTAVIGNDGFGGFDIAAQAQKLRAAPVGTNVAMYVGFGPVRMSELGEANRAPTPEQLEAMKKRVSQGMCEGALGLSTGLFYTPQNFSKTEEVIELAKVAARHGGLYDSHIRDESMYNIGLKGSIDEVIRIGHEAKLPVHVAHIKALGVDVQGQSGDIIKRIEKERAGGLDITADHYPWTASSTRFSAALLPPWANEGGRAATLQRFDDASQQERLRKDMRENLRLRGGPETILFSAGSTKYVGKTLADVAKASNADPVDAAIAVLRDGDLMIASFNQSDDDVRAFMKRPWVMTSSDSSLGHPRAYGTFARKYDQYVVKEHTISLAQFIRGSSSLTADTLGLKQRGHLRPGYYADVVVFDPARYAAKATYTQPTLLSEGVTTVLVNGQLAVDGGKPTGVGAGQPLLRTPKPGSCGSAG</sequence>
<dbReference type="PANTHER" id="PTHR11647:SF1">
    <property type="entry name" value="COLLAPSIN RESPONSE MEDIATOR PROTEIN"/>
    <property type="match status" value="1"/>
</dbReference>
<dbReference type="GO" id="GO:0016811">
    <property type="term" value="F:hydrolase activity, acting on carbon-nitrogen (but not peptide) bonds, in linear amides"/>
    <property type="evidence" value="ECO:0007669"/>
    <property type="project" value="InterPro"/>
</dbReference>
<dbReference type="OrthoDB" id="9766983at2"/>
<proteinExistence type="predicted"/>
<evidence type="ECO:0000256" key="2">
    <source>
        <dbReference type="SAM" id="SignalP"/>
    </source>
</evidence>
<accession>A0A3S0GVI6</accession>
<dbReference type="InterPro" id="IPR050378">
    <property type="entry name" value="Metallo-dep_Hydrolases_sf"/>
</dbReference>
<dbReference type="AlphaFoldDB" id="A0A3S0GVI6"/>
<dbReference type="Proteomes" id="UP000267418">
    <property type="component" value="Unassembled WGS sequence"/>
</dbReference>
<feature type="chain" id="PRO_5018635876" evidence="2">
    <location>
        <begin position="24"/>
        <end position="534"/>
    </location>
</feature>
<name>A0A3S0GVI6_9BURK</name>
<feature type="signal peptide" evidence="2">
    <location>
        <begin position="1"/>
        <end position="23"/>
    </location>
</feature>
<evidence type="ECO:0000313" key="4">
    <source>
        <dbReference type="EMBL" id="RTQ33918.1"/>
    </source>
</evidence>
<dbReference type="SUPFAM" id="SSF51338">
    <property type="entry name" value="Composite domain of metallo-dependent hydrolases"/>
    <property type="match status" value="1"/>
</dbReference>
<gene>
    <name evidence="4" type="ORF">EJP69_16260</name>
</gene>
<keyword evidence="5" id="KW-1185">Reference proteome</keyword>
<evidence type="ECO:0000313" key="5">
    <source>
        <dbReference type="Proteomes" id="UP000267418"/>
    </source>
</evidence>
<dbReference type="Gene3D" id="3.30.1490.130">
    <property type="entry name" value="D-aminoacylase. Domain 3"/>
    <property type="match status" value="1"/>
</dbReference>
<protein>
    <submittedName>
        <fullName evidence="4">D-aminoacylase</fullName>
    </submittedName>
</protein>
<comment type="caution">
    <text evidence="4">The sequence shown here is derived from an EMBL/GenBank/DDBJ whole genome shotgun (WGS) entry which is preliminary data.</text>
</comment>
<dbReference type="InterPro" id="IPR013108">
    <property type="entry name" value="Amidohydro_3"/>
</dbReference>
<dbReference type="InterPro" id="IPR032466">
    <property type="entry name" value="Metal_Hydrolase"/>
</dbReference>
<evidence type="ECO:0000259" key="3">
    <source>
        <dbReference type="Pfam" id="PF07969"/>
    </source>
</evidence>
<dbReference type="Gene3D" id="2.30.40.10">
    <property type="entry name" value="Urease, subunit C, domain 1"/>
    <property type="match status" value="2"/>
</dbReference>
<feature type="region of interest" description="Disordered" evidence="1">
    <location>
        <begin position="511"/>
        <end position="534"/>
    </location>
</feature>
<dbReference type="Pfam" id="PF07969">
    <property type="entry name" value="Amidohydro_3"/>
    <property type="match status" value="1"/>
</dbReference>
<dbReference type="SUPFAM" id="SSF51556">
    <property type="entry name" value="Metallo-dependent hydrolases"/>
    <property type="match status" value="1"/>
</dbReference>